<gene>
    <name evidence="2" type="ORF">HMPREF9021_01336</name>
</gene>
<dbReference type="HOGENOM" id="CLU_219087_0_0_4"/>
<protein>
    <recommendedName>
        <fullName evidence="4">Lipoprotein</fullName>
    </recommendedName>
</protein>
<sequence length="41" mass="4406">MKKFWILLCMVVALSACVNNGSGSNQIYGTITGGVESTKHF</sequence>
<keyword evidence="1" id="KW-0732">Signal</keyword>
<name>V9HLX0_9NEIS</name>
<dbReference type="AlphaFoldDB" id="V9HLX0"/>
<comment type="caution">
    <text evidence="2">The sequence shown here is derived from an EMBL/GenBank/DDBJ whole genome shotgun (WGS) entry which is preliminary data.</text>
</comment>
<dbReference type="Proteomes" id="UP000017813">
    <property type="component" value="Unassembled WGS sequence"/>
</dbReference>
<dbReference type="STRING" id="641147.HMPREF9021_01336"/>
<dbReference type="PROSITE" id="PS51257">
    <property type="entry name" value="PROKAR_LIPOPROTEIN"/>
    <property type="match status" value="1"/>
</dbReference>
<evidence type="ECO:0000313" key="3">
    <source>
        <dbReference type="Proteomes" id="UP000017813"/>
    </source>
</evidence>
<feature type="signal peptide" evidence="1">
    <location>
        <begin position="1"/>
        <end position="20"/>
    </location>
</feature>
<keyword evidence="3" id="KW-1185">Reference proteome</keyword>
<dbReference type="EMBL" id="ADCY02000047">
    <property type="protein sequence ID" value="EFG30730.1"/>
    <property type="molecule type" value="Genomic_DNA"/>
</dbReference>
<reference evidence="2 3" key="2">
    <citation type="submission" date="2011-10" db="EMBL/GenBank/DDBJ databases">
        <title>The Genome Sequence of Simonsiella muelleri ATCC 29453.</title>
        <authorList>
            <consortium name="The Broad Institute Genome Sequencing Platform"/>
            <consortium name="The Broad Institute Genome Sequencing Center for Infectious Disease"/>
            <person name="Earl A."/>
            <person name="Ward D."/>
            <person name="Feldgarden M."/>
            <person name="Gevers D."/>
            <person name="Izard J."/>
            <person name="Baranova O.V."/>
            <person name="Blanton J.M."/>
            <person name="Tanner A.C."/>
            <person name="Dewhirst F."/>
            <person name="Young S.K."/>
            <person name="Zeng Q."/>
            <person name="Gargeya S."/>
            <person name="Fitzgerald M."/>
            <person name="Haas B."/>
            <person name="Abouelleil A."/>
            <person name="Alvarado L."/>
            <person name="Arachchi H.M."/>
            <person name="Berlin A."/>
            <person name="Brown A."/>
            <person name="Chapman S.B."/>
            <person name="Chen Z."/>
            <person name="Dunbar C."/>
            <person name="Freedman E."/>
            <person name="Gearin G."/>
            <person name="Goldberg J."/>
            <person name="Griggs A."/>
            <person name="Gujja S."/>
            <person name="Heiman D."/>
            <person name="Howarth C."/>
            <person name="Larson L."/>
            <person name="Lui A."/>
            <person name="MacDonald P.J.P."/>
            <person name="Montmayeur A."/>
            <person name="Murphy C."/>
            <person name="Neiman D."/>
            <person name="Pearson M."/>
            <person name="Priest M."/>
            <person name="Roberts A."/>
            <person name="Saif S."/>
            <person name="Shea T."/>
            <person name="Shenoy N."/>
            <person name="Sisk P."/>
            <person name="Stolte C."/>
            <person name="Sykes S."/>
            <person name="Wortman J."/>
            <person name="Nusbaum C."/>
            <person name="Birren B."/>
        </authorList>
    </citation>
    <scope>NUCLEOTIDE SEQUENCE [LARGE SCALE GENOMIC DNA]</scope>
    <source>
        <strain evidence="2 3">ATCC 29453</strain>
    </source>
</reference>
<proteinExistence type="predicted"/>
<reference evidence="2 3" key="1">
    <citation type="submission" date="2010-03" db="EMBL/GenBank/DDBJ databases">
        <authorList>
            <consortium name="The Broad Institute Genome Sequencing Platform"/>
            <person name="Ward D."/>
            <person name="Earl A."/>
            <person name="Feldgarden M."/>
            <person name="Gevers D."/>
            <person name="Young S."/>
            <person name="Zeng Q."/>
            <person name="Koehrsen M."/>
            <person name="Alvarado L."/>
            <person name="Berlin A.M."/>
            <person name="Borenstein D."/>
            <person name="Chapman S.B."/>
            <person name="Chen Z."/>
            <person name="Engels R."/>
            <person name="Freedman E."/>
            <person name="Gellesch M."/>
            <person name="Goldberg J."/>
            <person name="Griggs A."/>
            <person name="Gujja S."/>
            <person name="Heilman E.R."/>
            <person name="Heiman D.I."/>
            <person name="Hepburn T.A."/>
            <person name="Howarth C."/>
            <person name="Jen D."/>
            <person name="Larson L."/>
            <person name="Mehta T."/>
            <person name="Park D."/>
            <person name="Pearson M."/>
            <person name="Richards J."/>
            <person name="Roberts A."/>
            <person name="Saif S."/>
            <person name="Shea T.D."/>
            <person name="Shenoy N."/>
            <person name="Sisk P."/>
            <person name="Stolte C."/>
            <person name="Sykes S.N."/>
            <person name="Walk T."/>
            <person name="White J."/>
            <person name="Yandava C."/>
            <person name="Izard J."/>
            <person name="Baranova O.V."/>
            <person name="Blanton J.M."/>
            <person name="Tanner A.C."/>
            <person name="Dewhirst F."/>
            <person name="Haas B."/>
            <person name="Nusbaum C."/>
            <person name="Birren B."/>
        </authorList>
    </citation>
    <scope>NUCLEOTIDE SEQUENCE [LARGE SCALE GENOMIC DNA]</scope>
    <source>
        <strain evidence="2 3">ATCC 29453</strain>
    </source>
</reference>
<feature type="chain" id="PRO_5004776710" description="Lipoprotein" evidence="1">
    <location>
        <begin position="21"/>
        <end position="41"/>
    </location>
</feature>
<dbReference type="RefSeq" id="WP_002642567.1">
    <property type="nucleotide sequence ID" value="NZ_CP019448.1"/>
</dbReference>
<evidence type="ECO:0000256" key="1">
    <source>
        <dbReference type="SAM" id="SignalP"/>
    </source>
</evidence>
<organism evidence="2 3">
    <name type="scientific">Simonsiella muelleri ATCC 29453</name>
    <dbReference type="NCBI Taxonomy" id="641147"/>
    <lineage>
        <taxon>Bacteria</taxon>
        <taxon>Pseudomonadati</taxon>
        <taxon>Pseudomonadota</taxon>
        <taxon>Betaproteobacteria</taxon>
        <taxon>Neisseriales</taxon>
        <taxon>Neisseriaceae</taxon>
        <taxon>Simonsiella</taxon>
    </lineage>
</organism>
<evidence type="ECO:0000313" key="2">
    <source>
        <dbReference type="EMBL" id="EFG30730.1"/>
    </source>
</evidence>
<evidence type="ECO:0008006" key="4">
    <source>
        <dbReference type="Google" id="ProtNLM"/>
    </source>
</evidence>
<accession>V9HLX0</accession>